<sequence>MQTLFLPYSVKQRLGHAPDQEIAKQVSCSAEAIAAERNRLRIAPHPSDAVQDDYIPTHHATSAQSRPFLNDEDLRFLGWASDVAVSKRLSITTVAVARLREIHGIQGLRLRSEPPKGLVDDLGKHEDERIAERYGVKVKWVRKLRKKLGIASYRDQNPPSIPQGALDLLGKMSDRDIAKLYGRHAVNYRQARIERGIAPFQPKNRDLYEAELDADLKHLLTWATDTEVLRQTGISVFKIKKYRQAHDIPLLGLKRCPPPGLIEAIRSGEKSVATLVDEFETTAIVISGIKAKLQANAARSSQDPAPGY</sequence>
<reference evidence="1 2" key="1">
    <citation type="submission" date="2019-12" db="EMBL/GenBank/DDBJ databases">
        <authorList>
            <person name="Woiski C."/>
        </authorList>
    </citation>
    <scope>NUCLEOTIDE SEQUENCE [LARGE SCALE GENOMIC DNA]</scope>
    <source>
        <strain evidence="1 2">BOE100</strain>
    </source>
</reference>
<gene>
    <name evidence="1" type="ORF">GN299_06350</name>
</gene>
<evidence type="ECO:0000313" key="1">
    <source>
        <dbReference type="EMBL" id="KAF0255708.1"/>
    </source>
</evidence>
<dbReference type="Proteomes" id="UP000442695">
    <property type="component" value="Unassembled WGS sequence"/>
</dbReference>
<accession>A0A7V8J570</accession>
<comment type="caution">
    <text evidence="1">The sequence shown here is derived from an EMBL/GenBank/DDBJ whole genome shotgun (WGS) entry which is preliminary data.</text>
</comment>
<evidence type="ECO:0000313" key="2">
    <source>
        <dbReference type="Proteomes" id="UP000442695"/>
    </source>
</evidence>
<dbReference type="AlphaFoldDB" id="A0A7V8J570"/>
<protein>
    <submittedName>
        <fullName evidence="1">Uncharacterized protein</fullName>
    </submittedName>
</protein>
<organism evidence="1 2">
    <name type="scientific">Pseudomonas putida</name>
    <name type="common">Arthrobacter siderocapsulatus</name>
    <dbReference type="NCBI Taxonomy" id="303"/>
    <lineage>
        <taxon>Bacteria</taxon>
        <taxon>Pseudomonadati</taxon>
        <taxon>Pseudomonadota</taxon>
        <taxon>Gammaproteobacteria</taxon>
        <taxon>Pseudomonadales</taxon>
        <taxon>Pseudomonadaceae</taxon>
        <taxon>Pseudomonas</taxon>
    </lineage>
</organism>
<name>A0A7V8J570_PSEPU</name>
<proteinExistence type="predicted"/>
<dbReference type="RefSeq" id="WP_156858601.1">
    <property type="nucleotide sequence ID" value="NZ_WOWR01000005.1"/>
</dbReference>
<dbReference type="EMBL" id="WOWR01000005">
    <property type="protein sequence ID" value="KAF0255708.1"/>
    <property type="molecule type" value="Genomic_DNA"/>
</dbReference>